<feature type="region of interest" description="Disordered" evidence="1">
    <location>
        <begin position="565"/>
        <end position="660"/>
    </location>
</feature>
<feature type="compositionally biased region" description="Basic and acidic residues" evidence="1">
    <location>
        <begin position="280"/>
        <end position="295"/>
    </location>
</feature>
<gene>
    <name evidence="2" type="ORF">FN846DRAFT_546149</name>
</gene>
<dbReference type="InterPro" id="IPR011990">
    <property type="entry name" value="TPR-like_helical_dom_sf"/>
</dbReference>
<dbReference type="InParanoid" id="A0A5J5EDG8"/>
<feature type="compositionally biased region" description="Polar residues" evidence="1">
    <location>
        <begin position="613"/>
        <end position="622"/>
    </location>
</feature>
<feature type="compositionally biased region" description="Low complexity" evidence="1">
    <location>
        <begin position="583"/>
        <end position="598"/>
    </location>
</feature>
<feature type="compositionally biased region" description="Polar residues" evidence="1">
    <location>
        <begin position="42"/>
        <end position="51"/>
    </location>
</feature>
<evidence type="ECO:0000313" key="2">
    <source>
        <dbReference type="EMBL" id="KAA8893323.1"/>
    </source>
</evidence>
<dbReference type="PANTHER" id="PTHR43628:SF11">
    <property type="entry name" value="PROTEIN DSF2"/>
    <property type="match status" value="1"/>
</dbReference>
<dbReference type="AlphaFoldDB" id="A0A5J5EDG8"/>
<proteinExistence type="predicted"/>
<feature type="compositionally biased region" description="Polar residues" evidence="1">
    <location>
        <begin position="348"/>
        <end position="364"/>
    </location>
</feature>
<dbReference type="PANTHER" id="PTHR43628">
    <property type="entry name" value="ACTIVATOR OF C KINASE PROTEIN 1-RELATED"/>
    <property type="match status" value="1"/>
</dbReference>
<dbReference type="SMART" id="SM00671">
    <property type="entry name" value="SEL1"/>
    <property type="match status" value="3"/>
</dbReference>
<feature type="compositionally biased region" description="Gly residues" evidence="1">
    <location>
        <begin position="247"/>
        <end position="279"/>
    </location>
</feature>
<sequence>MPPFRHDHAPGEFTPEVSPLDQFIHRNRMLKKELQHSERGMSRSSSNQPNSYREPHSGAPGYSTPIREDEGFSRRGGDDGADDGGETDGPIELRMPRFSTITNDSFGDRDSMYSNDRDSTILGAFSFGFNASAAAAAAAGPPDIQSAPKNVTQEFNHSRESVRPVIAHSQLEEEVYEHAQPQTPRPEFSPMRESVKPVISSVDDEMSPTSMTGNLPLDHPLRSGRPDERNGGPRGPGGPGGPAPQRGPGGQGGSGGPGGQRRPGPVGPGGPMGDRPGTGGERRPSPEDGTRRPPYDRAQAQPGRPGPPMRQASSGYPPMRQPSGANPPPRVEVPYQTGQYRPYRKDSMSSPTGYHSPVRQNSAESGRFPPPIRTGSSHSDRLIPVRTDSRNSDRHFGPPSRQNSNELDGGPRYVPYRQNSGDSALRQEPGHGFSRGSPAPQPLILSMIHDRVGSPDGPPTAIPDVMHSPGGYPLERSPSAASDVNSIYSVGGTRKPTFNFSRPLSNKPSLDSLHRPTIDIPSRNVGQDYEDAPDTPKSVEEPEGPANTYLYAKFDLPRGRSLGRESVIFQDNTPDVEAMPQQPNLGVRGPPGGRRPSLSPAPPKTGGMLAPPQRSQSASAPTSPRLPPDNRTLKPGTSSGLPPPKSPHLPPSPAASVSPDEHLAKGIDLHEKGSLKESTYHLRCAARGGHPTGMLLYALACRHGWGMRPNQKEGVEWLKKVTQLASNEVADDENGITKVPFMEKQGRRAQFALSIYELGVSHLNGWGTEMDKGLALNCFEIAGKWGDPDALSEAGFCYANGVGTKKDMKKAAKFYRMAEAKGVNMVGNSWIWKDKYLDDEDRAIKQKKEGGSSGGGKKEGGLFSRKKSVPA</sequence>
<dbReference type="InterPro" id="IPR006597">
    <property type="entry name" value="Sel1-like"/>
</dbReference>
<dbReference type="EMBL" id="VXIS01000462">
    <property type="protein sequence ID" value="KAA8893323.1"/>
    <property type="molecule type" value="Genomic_DNA"/>
</dbReference>
<feature type="compositionally biased region" description="Basic and acidic residues" evidence="1">
    <location>
        <begin position="843"/>
        <end position="860"/>
    </location>
</feature>
<evidence type="ECO:0008006" key="4">
    <source>
        <dbReference type="Google" id="ProtNLM"/>
    </source>
</evidence>
<comment type="caution">
    <text evidence="2">The sequence shown here is derived from an EMBL/GenBank/DDBJ whole genome shotgun (WGS) entry which is preliminary data.</text>
</comment>
<dbReference type="InterPro" id="IPR052945">
    <property type="entry name" value="Mitotic_Regulator"/>
</dbReference>
<keyword evidence="3" id="KW-1185">Reference proteome</keyword>
<reference evidence="2 3" key="1">
    <citation type="submission" date="2019-09" db="EMBL/GenBank/DDBJ databases">
        <title>Draft genome of the ectomycorrhizal ascomycete Sphaerosporella brunnea.</title>
        <authorList>
            <consortium name="DOE Joint Genome Institute"/>
            <person name="Benucci G.M."/>
            <person name="Marozzi G."/>
            <person name="Antonielli L."/>
            <person name="Sanchez S."/>
            <person name="Marco P."/>
            <person name="Wang X."/>
            <person name="Falini L.B."/>
            <person name="Barry K."/>
            <person name="Haridas S."/>
            <person name="Lipzen A."/>
            <person name="Labutti K."/>
            <person name="Grigoriev I.V."/>
            <person name="Murat C."/>
            <person name="Martin F."/>
            <person name="Albertini E."/>
            <person name="Donnini D."/>
            <person name="Bonito G."/>
        </authorList>
    </citation>
    <scope>NUCLEOTIDE SEQUENCE [LARGE SCALE GENOMIC DNA]</scope>
    <source>
        <strain evidence="2 3">Sb_GMNB300</strain>
    </source>
</reference>
<evidence type="ECO:0000256" key="1">
    <source>
        <dbReference type="SAM" id="MobiDB-lite"/>
    </source>
</evidence>
<organism evidence="2 3">
    <name type="scientific">Sphaerosporella brunnea</name>
    <dbReference type="NCBI Taxonomy" id="1250544"/>
    <lineage>
        <taxon>Eukaryota</taxon>
        <taxon>Fungi</taxon>
        <taxon>Dikarya</taxon>
        <taxon>Ascomycota</taxon>
        <taxon>Pezizomycotina</taxon>
        <taxon>Pezizomycetes</taxon>
        <taxon>Pezizales</taxon>
        <taxon>Pyronemataceae</taxon>
        <taxon>Sphaerosporella</taxon>
    </lineage>
</organism>
<feature type="compositionally biased region" description="Pro residues" evidence="1">
    <location>
        <begin position="641"/>
        <end position="653"/>
    </location>
</feature>
<feature type="compositionally biased region" description="Basic and acidic residues" evidence="1">
    <location>
        <begin position="30"/>
        <end position="41"/>
    </location>
</feature>
<dbReference type="Gene3D" id="1.25.40.10">
    <property type="entry name" value="Tetratricopeptide repeat domain"/>
    <property type="match status" value="1"/>
</dbReference>
<feature type="compositionally biased region" description="Basic and acidic residues" evidence="1">
    <location>
        <begin position="1"/>
        <end position="10"/>
    </location>
</feature>
<dbReference type="GO" id="GO:0010972">
    <property type="term" value="P:negative regulation of G2/M transition of mitotic cell cycle"/>
    <property type="evidence" value="ECO:0007669"/>
    <property type="project" value="TreeGrafter"/>
</dbReference>
<dbReference type="SUPFAM" id="SSF81901">
    <property type="entry name" value="HCP-like"/>
    <property type="match status" value="1"/>
</dbReference>
<feature type="region of interest" description="Disordered" evidence="1">
    <location>
        <begin position="493"/>
        <end position="552"/>
    </location>
</feature>
<feature type="region of interest" description="Disordered" evidence="1">
    <location>
        <begin position="140"/>
        <end position="479"/>
    </location>
</feature>
<feature type="region of interest" description="Disordered" evidence="1">
    <location>
        <begin position="1"/>
        <end position="110"/>
    </location>
</feature>
<dbReference type="OrthoDB" id="2384430at2759"/>
<name>A0A5J5EDG8_9PEZI</name>
<feature type="compositionally biased region" description="Basic and acidic residues" evidence="1">
    <location>
        <begin position="378"/>
        <end position="396"/>
    </location>
</feature>
<feature type="compositionally biased region" description="Basic and acidic residues" evidence="1">
    <location>
        <begin position="66"/>
        <end position="78"/>
    </location>
</feature>
<feature type="compositionally biased region" description="Basic and acidic residues" evidence="1">
    <location>
        <begin position="219"/>
        <end position="231"/>
    </location>
</feature>
<evidence type="ECO:0000313" key="3">
    <source>
        <dbReference type="Proteomes" id="UP000326924"/>
    </source>
</evidence>
<protein>
    <recommendedName>
        <fullName evidence="4">Cell cycle inhibitor Nif1</fullName>
    </recommendedName>
</protein>
<dbReference type="GO" id="GO:0032153">
    <property type="term" value="C:cell division site"/>
    <property type="evidence" value="ECO:0007669"/>
    <property type="project" value="TreeGrafter"/>
</dbReference>
<dbReference type="Proteomes" id="UP000326924">
    <property type="component" value="Unassembled WGS sequence"/>
</dbReference>
<feature type="region of interest" description="Disordered" evidence="1">
    <location>
        <begin position="843"/>
        <end position="871"/>
    </location>
</feature>
<accession>A0A5J5EDG8</accession>
<dbReference type="Pfam" id="PF08238">
    <property type="entry name" value="Sel1"/>
    <property type="match status" value="3"/>
</dbReference>
<feature type="compositionally biased region" description="Polar residues" evidence="1">
    <location>
        <begin position="496"/>
        <end position="509"/>
    </location>
</feature>